<sequence length="30" mass="3340">MLVDDHDRLRAVAGSDDSGRQLELVQERTG</sequence>
<proteinExistence type="predicted"/>
<evidence type="ECO:0000256" key="1">
    <source>
        <dbReference type="SAM" id="MobiDB-lite"/>
    </source>
</evidence>
<evidence type="ECO:0000313" key="3">
    <source>
        <dbReference type="Proteomes" id="UP000534286"/>
    </source>
</evidence>
<name>A0A7W7RTV5_9ACTN</name>
<protein>
    <submittedName>
        <fullName evidence="2">Uncharacterized protein</fullName>
    </submittedName>
</protein>
<comment type="caution">
    <text evidence="2">The sequence shown here is derived from an EMBL/GenBank/DDBJ whole genome shotgun (WGS) entry which is preliminary data.</text>
</comment>
<gene>
    <name evidence="2" type="ORF">FHR32_002408</name>
</gene>
<dbReference type="EMBL" id="JACHJU010000001">
    <property type="protein sequence ID" value="MBB4938103.1"/>
    <property type="molecule type" value="Genomic_DNA"/>
</dbReference>
<keyword evidence="3" id="KW-1185">Reference proteome</keyword>
<dbReference type="AlphaFoldDB" id="A0A7W7RTV5"/>
<organism evidence="2 3">
    <name type="scientific">Streptosporangium album</name>
    <dbReference type="NCBI Taxonomy" id="47479"/>
    <lineage>
        <taxon>Bacteria</taxon>
        <taxon>Bacillati</taxon>
        <taxon>Actinomycetota</taxon>
        <taxon>Actinomycetes</taxon>
        <taxon>Streptosporangiales</taxon>
        <taxon>Streptosporangiaceae</taxon>
        <taxon>Streptosporangium</taxon>
    </lineage>
</organism>
<feature type="region of interest" description="Disordered" evidence="1">
    <location>
        <begin position="1"/>
        <end position="30"/>
    </location>
</feature>
<feature type="compositionally biased region" description="Basic and acidic residues" evidence="1">
    <location>
        <begin position="1"/>
        <end position="10"/>
    </location>
</feature>
<accession>A0A7W7RTV5</accession>
<feature type="compositionally biased region" description="Basic and acidic residues" evidence="1">
    <location>
        <begin position="17"/>
        <end position="30"/>
    </location>
</feature>
<dbReference type="Proteomes" id="UP000534286">
    <property type="component" value="Unassembled WGS sequence"/>
</dbReference>
<reference evidence="2 3" key="1">
    <citation type="submission" date="2020-08" db="EMBL/GenBank/DDBJ databases">
        <title>Sequencing the genomes of 1000 actinobacteria strains.</title>
        <authorList>
            <person name="Klenk H.-P."/>
        </authorList>
    </citation>
    <scope>NUCLEOTIDE SEQUENCE [LARGE SCALE GENOMIC DNA]</scope>
    <source>
        <strain evidence="2 3">DSM 43023</strain>
    </source>
</reference>
<evidence type="ECO:0000313" key="2">
    <source>
        <dbReference type="EMBL" id="MBB4938103.1"/>
    </source>
</evidence>